<sequence>MSDTMTTQNLKQQLADAGVKYAIASYVDIHGISKGKFVPIAHLGQMMEGSELYTGAALDGVPQDISDDEVAAMPDAAGVAICPWNRQLAWFPGNLYLNGEPFEACSRNIFRRQLDAATDMGYRFNLGIETEFFLFRDTEDGGFAPVSERDTAGKPCYDPRTMMDNLAIMDEIVEAMNELGWDVYSFDHEDANGQFETDFRYADGLTMADRFVFFRMMANEIARKHGAFASFMPKPFADRTGSGAHYNMSLADLKTGENLFEANGNDAHGCGISKLAYQFIAGVLKHAGAISAVIAPTVNSYKRLVRQGSMSGSTWAPVFQCYGSNNRTNMIRIPGVGGRIECRAADIACNPYLGSALMLAAGLEGIREQLDPGAPHHENMYNYSDAEITAQGIEYLPRNLGEAVEAFEADPLSKAVFGEAMFNSFVQYKRGEWESYQNHVSSWEVERYLKMF</sequence>
<dbReference type="InterPro" id="IPR017536">
    <property type="entry name" value="Glutamine_synthetase_typeIII"/>
</dbReference>
<accession>A0A1I0DM79</accession>
<dbReference type="PANTHER" id="PTHR43785">
    <property type="entry name" value="GAMMA-GLUTAMYLPUTRESCINE SYNTHETASE"/>
    <property type="match status" value="1"/>
</dbReference>
<organism evidence="7 8">
    <name type="scientific">Marinobacter segnicrescens</name>
    <dbReference type="NCBI Taxonomy" id="430453"/>
    <lineage>
        <taxon>Bacteria</taxon>
        <taxon>Pseudomonadati</taxon>
        <taxon>Pseudomonadota</taxon>
        <taxon>Gammaproteobacteria</taxon>
        <taxon>Pseudomonadales</taxon>
        <taxon>Marinobacteraceae</taxon>
        <taxon>Marinobacter</taxon>
    </lineage>
</organism>
<dbReference type="PROSITE" id="PS51987">
    <property type="entry name" value="GS_CATALYTIC"/>
    <property type="match status" value="1"/>
</dbReference>
<evidence type="ECO:0000313" key="7">
    <source>
        <dbReference type="EMBL" id="SET33623.1"/>
    </source>
</evidence>
<reference evidence="8" key="1">
    <citation type="submission" date="2016-10" db="EMBL/GenBank/DDBJ databases">
        <authorList>
            <person name="Varghese N."/>
            <person name="Submissions S."/>
        </authorList>
    </citation>
    <scope>NUCLEOTIDE SEQUENCE [LARGE SCALE GENOMIC DNA]</scope>
    <source>
        <strain evidence="8">CGMCC 1.6489</strain>
    </source>
</reference>
<dbReference type="SMART" id="SM01230">
    <property type="entry name" value="Gln-synt_C"/>
    <property type="match status" value="1"/>
</dbReference>
<dbReference type="AlphaFoldDB" id="A0A1I0DM79"/>
<evidence type="ECO:0000256" key="1">
    <source>
        <dbReference type="ARBA" id="ARBA00001946"/>
    </source>
</evidence>
<dbReference type="RefSeq" id="WP_091850931.1">
    <property type="nucleotide sequence ID" value="NZ_FOHZ01000007.1"/>
</dbReference>
<feature type="domain" description="GS catalytic" evidence="6">
    <location>
        <begin position="106"/>
        <end position="452"/>
    </location>
</feature>
<dbReference type="Gene3D" id="3.10.20.70">
    <property type="entry name" value="Glutamine synthetase, N-terminal domain"/>
    <property type="match status" value="1"/>
</dbReference>
<comment type="cofactor">
    <cofactor evidence="1">
        <name>Mg(2+)</name>
        <dbReference type="ChEBI" id="CHEBI:18420"/>
    </cofactor>
</comment>
<keyword evidence="8" id="KW-1185">Reference proteome</keyword>
<dbReference type="PROSITE" id="PS00181">
    <property type="entry name" value="GLNA_ATP"/>
    <property type="match status" value="1"/>
</dbReference>
<dbReference type="NCBIfam" id="TIGR03105">
    <property type="entry name" value="gln_synth_III"/>
    <property type="match status" value="1"/>
</dbReference>
<dbReference type="InterPro" id="IPR027303">
    <property type="entry name" value="Gln_synth_gly_rich_site"/>
</dbReference>
<dbReference type="OrthoDB" id="9807095at2"/>
<dbReference type="SUPFAM" id="SSF54368">
    <property type="entry name" value="Glutamine synthetase, N-terminal domain"/>
    <property type="match status" value="1"/>
</dbReference>
<name>A0A1I0DM79_9GAMM</name>
<keyword evidence="2" id="KW-0436">Ligase</keyword>
<protein>
    <submittedName>
        <fullName evidence="7">Glutamine synthetase</fullName>
    </submittedName>
</protein>
<dbReference type="SUPFAM" id="SSF55931">
    <property type="entry name" value="Glutamine synthetase/guanido kinase"/>
    <property type="match status" value="1"/>
</dbReference>
<dbReference type="EMBL" id="FOHZ01000007">
    <property type="protein sequence ID" value="SET33623.1"/>
    <property type="molecule type" value="Genomic_DNA"/>
</dbReference>
<evidence type="ECO:0000256" key="5">
    <source>
        <dbReference type="RuleBase" id="RU000384"/>
    </source>
</evidence>
<dbReference type="InterPro" id="IPR008146">
    <property type="entry name" value="Gln_synth_cat_dom"/>
</dbReference>
<evidence type="ECO:0000313" key="8">
    <source>
        <dbReference type="Proteomes" id="UP000198762"/>
    </source>
</evidence>
<comment type="similarity">
    <text evidence="4 5">Belongs to the glutamine synthetase family.</text>
</comment>
<proteinExistence type="inferred from homology"/>
<evidence type="ECO:0000259" key="6">
    <source>
        <dbReference type="PROSITE" id="PS51987"/>
    </source>
</evidence>
<gene>
    <name evidence="7" type="ORF">SAMN04487962_107155</name>
</gene>
<dbReference type="Pfam" id="PF00120">
    <property type="entry name" value="Gln-synt_C"/>
    <property type="match status" value="1"/>
</dbReference>
<dbReference type="GO" id="GO:0004356">
    <property type="term" value="F:glutamine synthetase activity"/>
    <property type="evidence" value="ECO:0007669"/>
    <property type="project" value="InterPro"/>
</dbReference>
<dbReference type="Proteomes" id="UP000198762">
    <property type="component" value="Unassembled WGS sequence"/>
</dbReference>
<evidence type="ECO:0000256" key="3">
    <source>
        <dbReference type="ARBA" id="ARBA00022842"/>
    </source>
</evidence>
<evidence type="ECO:0000256" key="4">
    <source>
        <dbReference type="PROSITE-ProRule" id="PRU01331"/>
    </source>
</evidence>
<dbReference type="Gene3D" id="3.30.590.10">
    <property type="entry name" value="Glutamine synthetase/guanido kinase, catalytic domain"/>
    <property type="match status" value="1"/>
</dbReference>
<dbReference type="InterPro" id="IPR014746">
    <property type="entry name" value="Gln_synth/guanido_kin_cat_dom"/>
</dbReference>
<dbReference type="GO" id="GO:0006542">
    <property type="term" value="P:glutamine biosynthetic process"/>
    <property type="evidence" value="ECO:0007669"/>
    <property type="project" value="InterPro"/>
</dbReference>
<dbReference type="STRING" id="430453.SAMN04487962_107155"/>
<dbReference type="InterPro" id="IPR036651">
    <property type="entry name" value="Gln_synt_N_sf"/>
</dbReference>
<dbReference type="PANTHER" id="PTHR43785:SF12">
    <property type="entry name" value="TYPE-1 GLUTAMINE SYNTHETASE 2"/>
    <property type="match status" value="1"/>
</dbReference>
<evidence type="ECO:0000256" key="2">
    <source>
        <dbReference type="ARBA" id="ARBA00022598"/>
    </source>
</evidence>
<keyword evidence="3" id="KW-0460">Magnesium</keyword>